<evidence type="ECO:0000313" key="1">
    <source>
        <dbReference type="EMBL" id="REG10872.1"/>
    </source>
</evidence>
<sequence length="207" mass="24327">MNLLDLYRKEYIEKRFERMELFLQIQYKYEIKKALYPGSYVHITPSFVIPQVIYVDSDKNANRFFKYPQQISEFLEGNKKYQAKPSFRFINSDYSKPLDLPENHFDLLISQWAGPVSQFCKNFLKHGGILLANNSHADAGIAFLDSDYELIAVVQQKNEKFLISEENLETYFIQKFDKDVTIESLIQSGRGIAYKRTANSYIFKKII</sequence>
<gene>
    <name evidence="1" type="ORF">DFR64_0739</name>
</gene>
<dbReference type="SUPFAM" id="SSF53335">
    <property type="entry name" value="S-adenosyl-L-methionine-dependent methyltransferases"/>
    <property type="match status" value="1"/>
</dbReference>
<dbReference type="Proteomes" id="UP000256388">
    <property type="component" value="Unassembled WGS sequence"/>
</dbReference>
<evidence type="ECO:0008006" key="3">
    <source>
        <dbReference type="Google" id="ProtNLM"/>
    </source>
</evidence>
<accession>A0A3E0AGS0</accession>
<proteinExistence type="predicted"/>
<comment type="caution">
    <text evidence="1">The sequence shown here is derived from an EMBL/GenBank/DDBJ whole genome shotgun (WGS) entry which is preliminary data.</text>
</comment>
<dbReference type="EMBL" id="QUMS01000001">
    <property type="protein sequence ID" value="REG10872.1"/>
    <property type="molecule type" value="Genomic_DNA"/>
</dbReference>
<dbReference type="InterPro" id="IPR029063">
    <property type="entry name" value="SAM-dependent_MTases_sf"/>
</dbReference>
<keyword evidence="2" id="KW-1185">Reference proteome</keyword>
<name>A0A3E0AGS0_9CHLR</name>
<organism evidence="1 2">
    <name type="scientific">Pelolinea submarina</name>
    <dbReference type="NCBI Taxonomy" id="913107"/>
    <lineage>
        <taxon>Bacteria</taxon>
        <taxon>Bacillati</taxon>
        <taxon>Chloroflexota</taxon>
        <taxon>Anaerolineae</taxon>
        <taxon>Anaerolineales</taxon>
        <taxon>Anaerolineaceae</taxon>
        <taxon>Pelolinea</taxon>
    </lineage>
</organism>
<dbReference type="RefSeq" id="WP_116224024.1">
    <property type="nucleotide sequence ID" value="NZ_AP018437.1"/>
</dbReference>
<protein>
    <recommendedName>
        <fullName evidence="3">Methyltransferase family protein</fullName>
    </recommendedName>
</protein>
<evidence type="ECO:0000313" key="2">
    <source>
        <dbReference type="Proteomes" id="UP000256388"/>
    </source>
</evidence>
<reference evidence="1 2" key="1">
    <citation type="submission" date="2018-08" db="EMBL/GenBank/DDBJ databases">
        <title>Genomic Encyclopedia of Type Strains, Phase IV (KMG-IV): sequencing the most valuable type-strain genomes for metagenomic binning, comparative biology and taxonomic classification.</title>
        <authorList>
            <person name="Goeker M."/>
        </authorList>
    </citation>
    <scope>NUCLEOTIDE SEQUENCE [LARGE SCALE GENOMIC DNA]</scope>
    <source>
        <strain evidence="1 2">DSM 23923</strain>
    </source>
</reference>
<dbReference type="OrthoDB" id="2086922at2"/>
<dbReference type="AlphaFoldDB" id="A0A3E0AGS0"/>